<dbReference type="InterPro" id="IPR027065">
    <property type="entry name" value="Lon_Prtase"/>
</dbReference>
<dbReference type="InterPro" id="IPR014721">
    <property type="entry name" value="Ribsml_uS5_D2-typ_fold_subgr"/>
</dbReference>
<dbReference type="GO" id="GO:0006508">
    <property type="term" value="P:proteolysis"/>
    <property type="evidence" value="ECO:0007669"/>
    <property type="project" value="UniProtKB-KW"/>
</dbReference>
<dbReference type="InterPro" id="IPR020568">
    <property type="entry name" value="Ribosomal_Su5_D2-typ_SF"/>
</dbReference>
<dbReference type="EC" id="3.4.21.53" evidence="1"/>
<keyword evidence="2" id="KW-0812">Transmembrane</keyword>
<protein>
    <recommendedName>
        <fullName evidence="1">endopeptidase La</fullName>
        <ecNumber evidence="1">3.4.21.53</ecNumber>
    </recommendedName>
</protein>
<name>H0QUF8_9ACTN</name>
<keyword evidence="5" id="KW-1185">Reference proteome</keyword>
<evidence type="ECO:0000259" key="3">
    <source>
        <dbReference type="PROSITE" id="PS51786"/>
    </source>
</evidence>
<dbReference type="SMART" id="SM00228">
    <property type="entry name" value="PDZ"/>
    <property type="match status" value="1"/>
</dbReference>
<evidence type="ECO:0000313" key="5">
    <source>
        <dbReference type="Proteomes" id="UP000035034"/>
    </source>
</evidence>
<dbReference type="Gene3D" id="3.30.230.10">
    <property type="match status" value="1"/>
</dbReference>
<dbReference type="SUPFAM" id="SSF50156">
    <property type="entry name" value="PDZ domain-like"/>
    <property type="match status" value="1"/>
</dbReference>
<keyword evidence="2" id="KW-0472">Membrane</keyword>
<evidence type="ECO:0000256" key="1">
    <source>
        <dbReference type="PROSITE-ProRule" id="PRU01122"/>
    </source>
</evidence>
<dbReference type="RefSeq" id="WP_007315797.1">
    <property type="nucleotide sequence ID" value="NZ_BAEH01000001.1"/>
</dbReference>
<dbReference type="eggNOG" id="COG3480">
    <property type="taxonomic scope" value="Bacteria"/>
</dbReference>
<dbReference type="OrthoDB" id="2356897at2"/>
<gene>
    <name evidence="4" type="ORF">GOEFS_001_00040</name>
</gene>
<dbReference type="GO" id="GO:0030163">
    <property type="term" value="P:protein catabolic process"/>
    <property type="evidence" value="ECO:0007669"/>
    <property type="project" value="InterPro"/>
</dbReference>
<reference evidence="4 5" key="1">
    <citation type="submission" date="2011-12" db="EMBL/GenBank/DDBJ databases">
        <title>Whole genome shotgun sequence of Gordonia effusa NBRC 100432.</title>
        <authorList>
            <person name="Yoshida I."/>
            <person name="Takarada H."/>
            <person name="Hosoyama A."/>
            <person name="Tsuchikane K."/>
            <person name="Katsumata H."/>
            <person name="Yamazaki S."/>
            <person name="Fujita N."/>
        </authorList>
    </citation>
    <scope>NUCLEOTIDE SEQUENCE [LARGE SCALE GENOMIC DNA]</scope>
    <source>
        <strain evidence="4 5">NBRC 100432</strain>
    </source>
</reference>
<organism evidence="4 5">
    <name type="scientific">Gordonia effusa NBRC 100432</name>
    <dbReference type="NCBI Taxonomy" id="1077974"/>
    <lineage>
        <taxon>Bacteria</taxon>
        <taxon>Bacillati</taxon>
        <taxon>Actinomycetota</taxon>
        <taxon>Actinomycetes</taxon>
        <taxon>Mycobacteriales</taxon>
        <taxon>Gordoniaceae</taxon>
        <taxon>Gordonia</taxon>
    </lineage>
</organism>
<dbReference type="AlphaFoldDB" id="H0QUF8"/>
<dbReference type="GO" id="GO:0004252">
    <property type="term" value="F:serine-type endopeptidase activity"/>
    <property type="evidence" value="ECO:0007669"/>
    <property type="project" value="UniProtKB-UniRule"/>
</dbReference>
<comment type="caution">
    <text evidence="4">The sequence shown here is derived from an EMBL/GenBank/DDBJ whole genome shotgun (WGS) entry which is preliminary data.</text>
</comment>
<feature type="active site" evidence="1">
    <location>
        <position position="309"/>
    </location>
</feature>
<feature type="active site" evidence="1">
    <location>
        <position position="264"/>
    </location>
</feature>
<dbReference type="InterPro" id="IPR001478">
    <property type="entry name" value="PDZ"/>
</dbReference>
<comment type="similarity">
    <text evidence="1">Belongs to the peptidase S16 family.</text>
</comment>
<dbReference type="GO" id="GO:0005524">
    <property type="term" value="F:ATP binding"/>
    <property type="evidence" value="ECO:0007669"/>
    <property type="project" value="InterPro"/>
</dbReference>
<dbReference type="Gene3D" id="2.30.42.10">
    <property type="match status" value="1"/>
</dbReference>
<dbReference type="Pfam" id="PF13180">
    <property type="entry name" value="PDZ_2"/>
    <property type="match status" value="1"/>
</dbReference>
<evidence type="ECO:0000313" key="4">
    <source>
        <dbReference type="EMBL" id="GAB16459.1"/>
    </source>
</evidence>
<dbReference type="Proteomes" id="UP000035034">
    <property type="component" value="Unassembled WGS sequence"/>
</dbReference>
<dbReference type="PANTHER" id="PTHR10046">
    <property type="entry name" value="ATP DEPENDENT LON PROTEASE FAMILY MEMBER"/>
    <property type="match status" value="1"/>
</dbReference>
<accession>H0QUF8</accession>
<proteinExistence type="inferred from homology"/>
<dbReference type="SUPFAM" id="SSF54211">
    <property type="entry name" value="Ribosomal protein S5 domain 2-like"/>
    <property type="match status" value="1"/>
</dbReference>
<keyword evidence="1" id="KW-0378">Hydrolase</keyword>
<feature type="transmembrane region" description="Helical" evidence="2">
    <location>
        <begin position="12"/>
        <end position="30"/>
    </location>
</feature>
<dbReference type="InterPro" id="IPR036034">
    <property type="entry name" value="PDZ_sf"/>
</dbReference>
<sequence length="363" mass="37545">MSVSPAYRRIAAIVVTVVAVVALFFVGFYVQVPYVAMGPGPTVNTLGDVTVREPAPNKDGKVVQKEEPVVMITGAELDKTDGHLNLTTVSVYDGLSLFDALGKWASGRYALEPREQVYPPGQTNEQVREQNTAQMTGSEADAQAAALRYLHRPTKLTIAAIGENAPASKALKIGDQVVSVSGTPVSTTVELQKAIRGHKPGETVDLAIVRGGKPQTVAVKLGEWPDGAPKEVAGSGYLGVTPQVLNADPKLKIDFNVGDIGGPSAGLMLTLAVIDRLSPGSLTGGKFIAGTGTITDSGVVGPIGGITHKTLAAREAGASMFLVPAANCTEAKSDIPDGLELVKIDSLDAAIGVLTGKTAKQGC</sequence>
<keyword evidence="1" id="KW-0645">Protease</keyword>
<evidence type="ECO:0000256" key="2">
    <source>
        <dbReference type="SAM" id="Phobius"/>
    </source>
</evidence>
<comment type="catalytic activity">
    <reaction evidence="1">
        <text>Hydrolysis of proteins in presence of ATP.</text>
        <dbReference type="EC" id="3.4.21.53"/>
    </reaction>
</comment>
<feature type="domain" description="Lon proteolytic" evidence="3">
    <location>
        <begin position="213"/>
        <end position="357"/>
    </location>
</feature>
<dbReference type="PROSITE" id="PS51786">
    <property type="entry name" value="LON_PROTEOLYTIC"/>
    <property type="match status" value="1"/>
</dbReference>
<keyword evidence="1" id="KW-0720">Serine protease</keyword>
<keyword evidence="2" id="KW-1133">Transmembrane helix</keyword>
<dbReference type="EMBL" id="BAEH01000001">
    <property type="protein sequence ID" value="GAB16459.1"/>
    <property type="molecule type" value="Genomic_DNA"/>
</dbReference>
<dbReference type="STRING" id="1077974.GOEFS_001_00040"/>
<dbReference type="GO" id="GO:0004176">
    <property type="term" value="F:ATP-dependent peptidase activity"/>
    <property type="evidence" value="ECO:0007669"/>
    <property type="project" value="UniProtKB-UniRule"/>
</dbReference>
<dbReference type="InterPro" id="IPR008269">
    <property type="entry name" value="Lon_proteolytic"/>
</dbReference>
<dbReference type="MEROPS" id="S16.012"/>
<dbReference type="Pfam" id="PF05362">
    <property type="entry name" value="Lon_C"/>
    <property type="match status" value="1"/>
</dbReference>